<comment type="caution">
    <text evidence="1">The sequence shown here is derived from an EMBL/GenBank/DDBJ whole genome shotgun (WGS) entry which is preliminary data.</text>
</comment>
<organism evidence="1 2">
    <name type="scientific">Clostridium gasigenes</name>
    <dbReference type="NCBI Taxonomy" id="94869"/>
    <lineage>
        <taxon>Bacteria</taxon>
        <taxon>Bacillati</taxon>
        <taxon>Bacillota</taxon>
        <taxon>Clostridia</taxon>
        <taxon>Eubacteriales</taxon>
        <taxon>Clostridiaceae</taxon>
        <taxon>Clostridium</taxon>
    </lineage>
</organism>
<sequence>MGYDRIRTVFKDIKTPDIKNIARITSNKFTRNRKMSYEDFMLVLLSRRGTTTTMELNNFFKEQDRRENIVSKQAFSKQRCNLNPGVFIALNNNYVARIYQDKTIVKHKGYIITAIDGSAIEIPNTKGLQE</sequence>
<evidence type="ECO:0000313" key="2">
    <source>
        <dbReference type="Proteomes" id="UP000585258"/>
    </source>
</evidence>
<gene>
    <name evidence="1" type="ORF">H7E68_08610</name>
</gene>
<reference evidence="1 2" key="1">
    <citation type="submission" date="2020-08" db="EMBL/GenBank/DDBJ databases">
        <title>Clostridia isolated from Swiss meat.</title>
        <authorList>
            <person name="Wambui J."/>
            <person name="Stevens M.J.A."/>
            <person name="Stephan R."/>
        </authorList>
    </citation>
    <scope>NUCLEOTIDE SEQUENCE [LARGE SCALE GENOMIC DNA]</scope>
    <source>
        <strain evidence="1 2">CM001</strain>
    </source>
</reference>
<dbReference type="Proteomes" id="UP000585258">
    <property type="component" value="Unassembled WGS sequence"/>
</dbReference>
<name>A0A7X0SFW1_9CLOT</name>
<proteinExistence type="predicted"/>
<accession>A0A7X0SFW1</accession>
<dbReference type="EMBL" id="JACKWY010000004">
    <property type="protein sequence ID" value="MBB6714791.1"/>
    <property type="molecule type" value="Genomic_DNA"/>
</dbReference>
<dbReference type="AlphaFoldDB" id="A0A7X0SFW1"/>
<dbReference type="RefSeq" id="WP_185164274.1">
    <property type="nucleotide sequence ID" value="NZ_JACKWY010000004.1"/>
</dbReference>
<protein>
    <submittedName>
        <fullName evidence="1">Transposase</fullName>
    </submittedName>
</protein>
<evidence type="ECO:0000313" key="1">
    <source>
        <dbReference type="EMBL" id="MBB6714791.1"/>
    </source>
</evidence>